<evidence type="ECO:0000256" key="1">
    <source>
        <dbReference type="SAM" id="MobiDB-lite"/>
    </source>
</evidence>
<dbReference type="PANTHER" id="PTHR34956:SF2">
    <property type="entry name" value="OS05G0397300 PROTEIN"/>
    <property type="match status" value="1"/>
</dbReference>
<dbReference type="AlphaFoldDB" id="A0A059D0X5"/>
<accession>A0A059D0X5</accession>
<dbReference type="OMA" id="IMIAGNV"/>
<name>A0A059D0X5_EUCGR</name>
<dbReference type="STRING" id="71139.A0A059D0X5"/>
<dbReference type="Gramene" id="KCW84261">
    <property type="protein sequence ID" value="KCW84261"/>
    <property type="gene ID" value="EUGRSUZ_B01119"/>
</dbReference>
<reference evidence="2" key="1">
    <citation type="submission" date="2013-07" db="EMBL/GenBank/DDBJ databases">
        <title>The genome of Eucalyptus grandis.</title>
        <authorList>
            <person name="Schmutz J."/>
            <person name="Hayes R."/>
            <person name="Myburg A."/>
            <person name="Tuskan G."/>
            <person name="Grattapaglia D."/>
            <person name="Rokhsar D.S."/>
        </authorList>
    </citation>
    <scope>NUCLEOTIDE SEQUENCE</scope>
    <source>
        <tissue evidence="2">Leaf extractions</tissue>
    </source>
</reference>
<dbReference type="EMBL" id="KK198754">
    <property type="protein sequence ID" value="KCW84262.1"/>
    <property type="molecule type" value="Genomic_DNA"/>
</dbReference>
<gene>
    <name evidence="2" type="ORF">EUGRSUZ_B01119</name>
</gene>
<dbReference type="EMBL" id="KK198754">
    <property type="protein sequence ID" value="KCW84261.1"/>
    <property type="molecule type" value="Genomic_DNA"/>
</dbReference>
<feature type="compositionally biased region" description="Basic residues" evidence="1">
    <location>
        <begin position="80"/>
        <end position="91"/>
    </location>
</feature>
<proteinExistence type="predicted"/>
<dbReference type="Gramene" id="KCW84262">
    <property type="protein sequence ID" value="KCW84262"/>
    <property type="gene ID" value="EUGRSUZ_B01119"/>
</dbReference>
<feature type="compositionally biased region" description="Polar residues" evidence="1">
    <location>
        <begin position="95"/>
        <end position="124"/>
    </location>
</feature>
<dbReference type="eggNOG" id="ENOG502S4C2">
    <property type="taxonomic scope" value="Eukaryota"/>
</dbReference>
<evidence type="ECO:0000313" key="2">
    <source>
        <dbReference type="EMBL" id="KCW84262.1"/>
    </source>
</evidence>
<sequence>MEVATLDVEDDVYFADLSKQISLLIMDEDEHLPVTQWPSAPLQGFSRMEINSSSMPSPSLYEQVCARESKGTGVFIPKCSHPRRRSRHGRHSSSFNNNTRSYRQTDGTRRLSQAPQTNSSNPRLNSRAMDS</sequence>
<dbReference type="PANTHER" id="PTHR34956">
    <property type="entry name" value="OS05G0397300 PROTEIN"/>
    <property type="match status" value="1"/>
</dbReference>
<protein>
    <submittedName>
        <fullName evidence="2">Uncharacterized protein</fullName>
    </submittedName>
</protein>
<dbReference type="KEGG" id="egr:104424707"/>
<feature type="region of interest" description="Disordered" evidence="1">
    <location>
        <begin position="72"/>
        <end position="131"/>
    </location>
</feature>
<dbReference type="OrthoDB" id="1081388at2759"/>
<dbReference type="FunCoup" id="A0A059D0X5">
    <property type="interactions" value="867"/>
</dbReference>
<organism evidence="2">
    <name type="scientific">Eucalyptus grandis</name>
    <name type="common">Flooded gum</name>
    <dbReference type="NCBI Taxonomy" id="71139"/>
    <lineage>
        <taxon>Eukaryota</taxon>
        <taxon>Viridiplantae</taxon>
        <taxon>Streptophyta</taxon>
        <taxon>Embryophyta</taxon>
        <taxon>Tracheophyta</taxon>
        <taxon>Spermatophyta</taxon>
        <taxon>Magnoliopsida</taxon>
        <taxon>eudicotyledons</taxon>
        <taxon>Gunneridae</taxon>
        <taxon>Pentapetalae</taxon>
        <taxon>rosids</taxon>
        <taxon>malvids</taxon>
        <taxon>Myrtales</taxon>
        <taxon>Myrtaceae</taxon>
        <taxon>Myrtoideae</taxon>
        <taxon>Eucalypteae</taxon>
        <taxon>Eucalyptus</taxon>
    </lineage>
</organism>